<reference evidence="1 2" key="1">
    <citation type="submission" date="2016-11" db="EMBL/GenBank/DDBJ databases">
        <authorList>
            <person name="Jaros S."/>
            <person name="Januszkiewicz K."/>
            <person name="Wedrychowicz H."/>
        </authorList>
    </citation>
    <scope>NUCLEOTIDE SEQUENCE [LARGE SCALE GENOMIC DNA]</scope>
    <source>
        <strain evidence="1 2">CGMCC 4.5723</strain>
    </source>
</reference>
<evidence type="ECO:0000313" key="2">
    <source>
        <dbReference type="Proteomes" id="UP000184452"/>
    </source>
</evidence>
<name>A0A1M6REC3_9ACTN</name>
<evidence type="ECO:0000313" key="1">
    <source>
        <dbReference type="EMBL" id="SHK30756.1"/>
    </source>
</evidence>
<dbReference type="RefSeq" id="WP_073381652.1">
    <property type="nucleotide sequence ID" value="NZ_FQZK01000017.1"/>
</dbReference>
<organism evidence="1 2">
    <name type="scientific">Nocardiopsis flavescens</name>
    <dbReference type="NCBI Taxonomy" id="758803"/>
    <lineage>
        <taxon>Bacteria</taxon>
        <taxon>Bacillati</taxon>
        <taxon>Actinomycetota</taxon>
        <taxon>Actinomycetes</taxon>
        <taxon>Streptosporangiales</taxon>
        <taxon>Nocardiopsidaceae</taxon>
        <taxon>Nocardiopsis</taxon>
    </lineage>
</organism>
<accession>A0A1M6REC3</accession>
<keyword evidence="2" id="KW-1185">Reference proteome</keyword>
<dbReference type="Proteomes" id="UP000184452">
    <property type="component" value="Unassembled WGS sequence"/>
</dbReference>
<dbReference type="STRING" id="758803.SAMN05421803_11770"/>
<gene>
    <name evidence="1" type="ORF">SAMN05421803_11770</name>
</gene>
<sequence>MEPLFYVALGALVGMLATTAATRVRTSLTRGRAKLRRWGRTRLTLTQVPRTARNRKGVRR</sequence>
<dbReference type="EMBL" id="FQZK01000017">
    <property type="protein sequence ID" value="SHK30756.1"/>
    <property type="molecule type" value="Genomic_DNA"/>
</dbReference>
<protein>
    <submittedName>
        <fullName evidence="1">Uncharacterized protein</fullName>
    </submittedName>
</protein>
<proteinExistence type="predicted"/>
<dbReference type="AlphaFoldDB" id="A0A1M6REC3"/>